<dbReference type="Gene3D" id="3.40.50.720">
    <property type="entry name" value="NAD(P)-binding Rossmann-like Domain"/>
    <property type="match status" value="1"/>
</dbReference>
<dbReference type="OrthoDB" id="3509362at2759"/>
<name>A0A5N6SC19_ASPPS</name>
<dbReference type="InterPro" id="IPR036291">
    <property type="entry name" value="NAD(P)-bd_dom_sf"/>
</dbReference>
<dbReference type="GO" id="GO:0016491">
    <property type="term" value="F:oxidoreductase activity"/>
    <property type="evidence" value="ECO:0007669"/>
    <property type="project" value="InterPro"/>
</dbReference>
<dbReference type="PANTHER" id="PTHR45033">
    <property type="match status" value="1"/>
</dbReference>
<feature type="domain" description="Enoyl reductase (ER)" evidence="1">
    <location>
        <begin position="20"/>
        <end position="351"/>
    </location>
</feature>
<dbReference type="InterPro" id="IPR013154">
    <property type="entry name" value="ADH-like_N"/>
</dbReference>
<dbReference type="InterPro" id="IPR052711">
    <property type="entry name" value="Zinc_ADH-like"/>
</dbReference>
<dbReference type="SUPFAM" id="SSF50129">
    <property type="entry name" value="GroES-like"/>
    <property type="match status" value="1"/>
</dbReference>
<evidence type="ECO:0000259" key="1">
    <source>
        <dbReference type="SMART" id="SM00829"/>
    </source>
</evidence>
<dbReference type="Gene3D" id="3.90.180.10">
    <property type="entry name" value="Medium-chain alcohol dehydrogenases, catalytic domain"/>
    <property type="match status" value="1"/>
</dbReference>
<dbReference type="InterPro" id="IPR020843">
    <property type="entry name" value="ER"/>
</dbReference>
<evidence type="ECO:0000313" key="3">
    <source>
        <dbReference type="Proteomes" id="UP000325672"/>
    </source>
</evidence>
<dbReference type="CDD" id="cd08276">
    <property type="entry name" value="MDR7"/>
    <property type="match status" value="1"/>
</dbReference>
<dbReference type="SMART" id="SM00829">
    <property type="entry name" value="PKS_ER"/>
    <property type="match status" value="1"/>
</dbReference>
<organism evidence="2 3">
    <name type="scientific">Aspergillus pseudotamarii</name>
    <dbReference type="NCBI Taxonomy" id="132259"/>
    <lineage>
        <taxon>Eukaryota</taxon>
        <taxon>Fungi</taxon>
        <taxon>Dikarya</taxon>
        <taxon>Ascomycota</taxon>
        <taxon>Pezizomycotina</taxon>
        <taxon>Eurotiomycetes</taxon>
        <taxon>Eurotiomycetidae</taxon>
        <taxon>Eurotiales</taxon>
        <taxon>Aspergillaceae</taxon>
        <taxon>Aspergillus</taxon>
        <taxon>Aspergillus subgen. Circumdati</taxon>
    </lineage>
</organism>
<dbReference type="Pfam" id="PF08240">
    <property type="entry name" value="ADH_N"/>
    <property type="match status" value="1"/>
</dbReference>
<dbReference type="InterPro" id="IPR011032">
    <property type="entry name" value="GroES-like_sf"/>
</dbReference>
<gene>
    <name evidence="2" type="ORF">BDV38DRAFT_265141</name>
</gene>
<dbReference type="EMBL" id="ML743671">
    <property type="protein sequence ID" value="KAE8131201.1"/>
    <property type="molecule type" value="Genomic_DNA"/>
</dbReference>
<protein>
    <recommendedName>
        <fullName evidence="1">Enoyl reductase (ER) domain-containing protein</fullName>
    </recommendedName>
</protein>
<dbReference type="RefSeq" id="XP_031907264.1">
    <property type="nucleotide sequence ID" value="XM_032056333.1"/>
</dbReference>
<evidence type="ECO:0000313" key="2">
    <source>
        <dbReference type="EMBL" id="KAE8131201.1"/>
    </source>
</evidence>
<keyword evidence="3" id="KW-1185">Reference proteome</keyword>
<dbReference type="InterPro" id="IPR013149">
    <property type="entry name" value="ADH-like_C"/>
</dbReference>
<dbReference type="GeneID" id="43640543"/>
<reference evidence="2 3" key="1">
    <citation type="submission" date="2019-04" db="EMBL/GenBank/DDBJ databases">
        <title>Friends and foes A comparative genomics study of 23 Aspergillus species from section Flavi.</title>
        <authorList>
            <consortium name="DOE Joint Genome Institute"/>
            <person name="Kjaerbolling I."/>
            <person name="Vesth T."/>
            <person name="Frisvad J.C."/>
            <person name="Nybo J.L."/>
            <person name="Theobald S."/>
            <person name="Kildgaard S."/>
            <person name="Isbrandt T."/>
            <person name="Kuo A."/>
            <person name="Sato A."/>
            <person name="Lyhne E.K."/>
            <person name="Kogle M.E."/>
            <person name="Wiebenga A."/>
            <person name="Kun R.S."/>
            <person name="Lubbers R.J."/>
            <person name="Makela M.R."/>
            <person name="Barry K."/>
            <person name="Chovatia M."/>
            <person name="Clum A."/>
            <person name="Daum C."/>
            <person name="Haridas S."/>
            <person name="He G."/>
            <person name="LaButti K."/>
            <person name="Lipzen A."/>
            <person name="Mondo S."/>
            <person name="Riley R."/>
            <person name="Salamov A."/>
            <person name="Simmons B.A."/>
            <person name="Magnuson J.K."/>
            <person name="Henrissat B."/>
            <person name="Mortensen U.H."/>
            <person name="Larsen T.O."/>
            <person name="Devries R.P."/>
            <person name="Grigoriev I.V."/>
            <person name="Machida M."/>
            <person name="Baker S.E."/>
            <person name="Andersen M.R."/>
        </authorList>
    </citation>
    <scope>NUCLEOTIDE SEQUENCE [LARGE SCALE GENOMIC DNA]</scope>
    <source>
        <strain evidence="2 3">CBS 117625</strain>
    </source>
</reference>
<dbReference type="Proteomes" id="UP000325672">
    <property type="component" value="Unassembled WGS sequence"/>
</dbReference>
<proteinExistence type="predicted"/>
<dbReference type="SUPFAM" id="SSF51735">
    <property type="entry name" value="NAD(P)-binding Rossmann-fold domains"/>
    <property type="match status" value="1"/>
</dbReference>
<dbReference type="PANTHER" id="PTHR45033:SF2">
    <property type="entry name" value="ZINC-TYPE ALCOHOL DEHYDROGENASE-LIKE PROTEIN C1773.06C"/>
    <property type="match status" value="1"/>
</dbReference>
<accession>A0A5N6SC19</accession>
<sequence>MRKTSPKYRMPSQAVLRLLGHDSWEQLAEFKESVPSAGKHEVAIKVRSVALNFRDIAISTGKYPFPVKNNVVPGSDAAGDIVGVGEGVQGFTKGDKVIVTFDLATLYGPIRNWNNGLGGPIDGVLREYVAVPSTAVVKLPDSHLSYSQWASVVCTGTTVWNSFYGNIPLKPGDTVLCLGTGGVSVTGLVLAKAAGATTIITSSSEEKLQYIQQKYGADYTINYKTTPKWAEEVQKITHGSGVDYILENGGSGTIKQSLEAVAYGGNIAVIGFLSPSLQHTMPDVAGLALAKGVIVRGIMVGSKQLLEDAVRFIGARNIPVPVEKTFKFGRDQVVDAYAYLASRQHTGKVCIDFC</sequence>
<dbReference type="Pfam" id="PF00107">
    <property type="entry name" value="ADH_zinc_N"/>
    <property type="match status" value="1"/>
</dbReference>
<dbReference type="AlphaFoldDB" id="A0A5N6SC19"/>